<feature type="domain" description="Excalibur calcium-binding" evidence="2">
    <location>
        <begin position="38"/>
        <end position="71"/>
    </location>
</feature>
<dbReference type="Pfam" id="PF05901">
    <property type="entry name" value="Excalibur"/>
    <property type="match status" value="1"/>
</dbReference>
<name>A0ABM7Y9I8_9PROT</name>
<feature type="signal peptide" evidence="1">
    <location>
        <begin position="1"/>
        <end position="19"/>
    </location>
</feature>
<evidence type="ECO:0000313" key="4">
    <source>
        <dbReference type="Proteomes" id="UP000831327"/>
    </source>
</evidence>
<sequence>MPHRAIILAGLLVASPALAQGAPRQPATGTPWRCGEKTYCTQMSSCAEAMFHFQSCGLLRLDRDRDGVPCETLCGQSRGGSTRRR</sequence>
<dbReference type="Proteomes" id="UP000831327">
    <property type="component" value="Chromosome"/>
</dbReference>
<dbReference type="EMBL" id="AP025637">
    <property type="protein sequence ID" value="BDG74679.1"/>
    <property type="molecule type" value="Genomic_DNA"/>
</dbReference>
<dbReference type="RefSeq" id="WP_244408841.1">
    <property type="nucleotide sequence ID" value="NZ_AP025637.1"/>
</dbReference>
<evidence type="ECO:0000256" key="1">
    <source>
        <dbReference type="SAM" id="SignalP"/>
    </source>
</evidence>
<keyword evidence="4" id="KW-1185">Reference proteome</keyword>
<dbReference type="InterPro" id="IPR008613">
    <property type="entry name" value="Excalibur_Ca-bd_domain"/>
</dbReference>
<gene>
    <name evidence="3" type="ORF">Rmf_46080</name>
</gene>
<feature type="chain" id="PRO_5046335651" description="Excalibur calcium-binding domain-containing protein" evidence="1">
    <location>
        <begin position="20"/>
        <end position="85"/>
    </location>
</feature>
<reference evidence="3 4" key="1">
    <citation type="journal article" date="2016" name="Microbes Environ.">
        <title>Phylogenetically diverse aerobic anoxygenic phototrophic bacteria isolated from epilithic biofilms in Tama river, Japan.</title>
        <authorList>
            <person name="Hirose S."/>
            <person name="Matsuura K."/>
            <person name="Haruta S."/>
        </authorList>
    </citation>
    <scope>NUCLEOTIDE SEQUENCE [LARGE SCALE GENOMIC DNA]</scope>
    <source>
        <strain evidence="3 4">S08</strain>
    </source>
</reference>
<evidence type="ECO:0000259" key="2">
    <source>
        <dbReference type="Pfam" id="PF05901"/>
    </source>
</evidence>
<accession>A0ABM7Y9I8</accession>
<keyword evidence="1" id="KW-0732">Signal</keyword>
<evidence type="ECO:0000313" key="3">
    <source>
        <dbReference type="EMBL" id="BDG74679.1"/>
    </source>
</evidence>
<organism evidence="3 4">
    <name type="scientific">Roseomonas fluvialis</name>
    <dbReference type="NCBI Taxonomy" id="1750527"/>
    <lineage>
        <taxon>Bacteria</taxon>
        <taxon>Pseudomonadati</taxon>
        <taxon>Pseudomonadota</taxon>
        <taxon>Alphaproteobacteria</taxon>
        <taxon>Acetobacterales</taxon>
        <taxon>Roseomonadaceae</taxon>
        <taxon>Roseomonas</taxon>
    </lineage>
</organism>
<protein>
    <recommendedName>
        <fullName evidence="2">Excalibur calcium-binding domain-containing protein</fullName>
    </recommendedName>
</protein>
<proteinExistence type="predicted"/>